<dbReference type="EMBL" id="JACIFU010000001">
    <property type="protein sequence ID" value="MBB4173276.1"/>
    <property type="molecule type" value="Genomic_DNA"/>
</dbReference>
<dbReference type="InterPro" id="IPR004358">
    <property type="entry name" value="Sig_transdc_His_kin-like_C"/>
</dbReference>
<evidence type="ECO:0000256" key="6">
    <source>
        <dbReference type="ARBA" id="ARBA00022777"/>
    </source>
</evidence>
<dbReference type="Gene3D" id="1.10.287.130">
    <property type="match status" value="1"/>
</dbReference>
<dbReference type="RefSeq" id="WP_025054683.1">
    <property type="nucleotide sequence ID" value="NZ_JACIFU010000001.1"/>
</dbReference>
<comment type="caution">
    <text evidence="12">The sequence shown here is derived from an EMBL/GenBank/DDBJ whole genome shotgun (WGS) entry which is preliminary data.</text>
</comment>
<evidence type="ECO:0000256" key="7">
    <source>
        <dbReference type="ARBA" id="ARBA00022840"/>
    </source>
</evidence>
<sequence length="461" mass="50121">MLNSLSGRLLILTTIFVMLAEVLIFVPSIARFREDYMLNRLERAQIASLALLADDMLDPALEDELLKNAEVFNVVLRRNEVRQLMLSSDMPQSISQTYDLRDATAVVLIRDAMIRLISPKNEVIRVIGAPVREAGLLIEITMQSGPLRMAMIDYGMRILILSAVISVFTAVLLFLAMRALLLKPIARVVGHMERYAQSPEDASRIIEPEASVTELRAAEVALRSLQTDLTQALKQKERLAQLGSAVSKISHDMRNMLTTAQLFTDRIETSEDPIVKRMAPKLVGSITRAVHLCESTLAFGKAEEPGPTLTVIPLSQIAEDVIEGEKFASGEDAIAFKCDVPATMMVRADPEQLFRVLSNLVRNARQALSGTAEGGEITLRAVESDAAWQIEVVDDGPGLPAKARAHLFTPFQGGARKGGSGLGLAIAAELVRGHGGTLELCGSDENGTTFRVTLPKGGSIS</sequence>
<keyword evidence="8" id="KW-0902">Two-component regulatory system</keyword>
<dbReference type="SMART" id="SM00387">
    <property type="entry name" value="HATPase_c"/>
    <property type="match status" value="1"/>
</dbReference>
<proteinExistence type="predicted"/>
<dbReference type="AlphaFoldDB" id="A0A7W6M6G3"/>
<dbReference type="PANTHER" id="PTHR43065:SF10">
    <property type="entry name" value="PEROXIDE STRESS-ACTIVATED HISTIDINE KINASE MAK3"/>
    <property type="match status" value="1"/>
</dbReference>
<evidence type="ECO:0000313" key="12">
    <source>
        <dbReference type="EMBL" id="MBB4173276.1"/>
    </source>
</evidence>
<feature type="transmembrane region" description="Helical" evidence="10">
    <location>
        <begin position="158"/>
        <end position="181"/>
    </location>
</feature>
<dbReference type="GO" id="GO:0005524">
    <property type="term" value="F:ATP binding"/>
    <property type="evidence" value="ECO:0007669"/>
    <property type="project" value="UniProtKB-KW"/>
</dbReference>
<keyword evidence="6" id="KW-0418">Kinase</keyword>
<dbReference type="PROSITE" id="PS50109">
    <property type="entry name" value="HIS_KIN"/>
    <property type="match status" value="1"/>
</dbReference>
<evidence type="ECO:0000256" key="2">
    <source>
        <dbReference type="ARBA" id="ARBA00012438"/>
    </source>
</evidence>
<keyword evidence="5" id="KW-0547">Nucleotide-binding</keyword>
<keyword evidence="3" id="KW-0597">Phosphoprotein</keyword>
<keyword evidence="9" id="KW-0175">Coiled coil</keyword>
<dbReference type="SUPFAM" id="SSF47384">
    <property type="entry name" value="Homodimeric domain of signal transducing histidine kinase"/>
    <property type="match status" value="1"/>
</dbReference>
<feature type="domain" description="Histidine kinase" evidence="11">
    <location>
        <begin position="248"/>
        <end position="458"/>
    </location>
</feature>
<gene>
    <name evidence="12" type="ORF">GGR93_001037</name>
</gene>
<dbReference type="InterPro" id="IPR005467">
    <property type="entry name" value="His_kinase_dom"/>
</dbReference>
<keyword evidence="10" id="KW-1133">Transmembrane helix</keyword>
<evidence type="ECO:0000256" key="10">
    <source>
        <dbReference type="SAM" id="Phobius"/>
    </source>
</evidence>
<dbReference type="OrthoDB" id="9784218at2"/>
<dbReference type="PRINTS" id="PR00344">
    <property type="entry name" value="BCTRLSENSOR"/>
</dbReference>
<evidence type="ECO:0000256" key="9">
    <source>
        <dbReference type="SAM" id="Coils"/>
    </source>
</evidence>
<dbReference type="SUPFAM" id="SSF55874">
    <property type="entry name" value="ATPase domain of HSP90 chaperone/DNA topoisomerase II/histidine kinase"/>
    <property type="match status" value="1"/>
</dbReference>
<dbReference type="Proteomes" id="UP000565745">
    <property type="component" value="Unassembled WGS sequence"/>
</dbReference>
<keyword evidence="10" id="KW-0812">Transmembrane</keyword>
<dbReference type="GO" id="GO:0000155">
    <property type="term" value="F:phosphorelay sensor kinase activity"/>
    <property type="evidence" value="ECO:0007669"/>
    <property type="project" value="InterPro"/>
</dbReference>
<keyword evidence="13" id="KW-1185">Reference proteome</keyword>
<evidence type="ECO:0000256" key="8">
    <source>
        <dbReference type="ARBA" id="ARBA00023012"/>
    </source>
</evidence>
<evidence type="ECO:0000256" key="3">
    <source>
        <dbReference type="ARBA" id="ARBA00022553"/>
    </source>
</evidence>
<comment type="catalytic activity">
    <reaction evidence="1">
        <text>ATP + protein L-histidine = ADP + protein N-phospho-L-histidine.</text>
        <dbReference type="EC" id="2.7.13.3"/>
    </reaction>
</comment>
<feature type="coiled-coil region" evidence="9">
    <location>
        <begin position="215"/>
        <end position="242"/>
    </location>
</feature>
<dbReference type="InterPro" id="IPR036890">
    <property type="entry name" value="HATPase_C_sf"/>
</dbReference>
<keyword evidence="7" id="KW-0067">ATP-binding</keyword>
<dbReference type="PANTHER" id="PTHR43065">
    <property type="entry name" value="SENSOR HISTIDINE KINASE"/>
    <property type="match status" value="1"/>
</dbReference>
<dbReference type="Gene3D" id="3.30.565.10">
    <property type="entry name" value="Histidine kinase-like ATPase, C-terminal domain"/>
    <property type="match status" value="1"/>
</dbReference>
<dbReference type="EC" id="2.7.13.3" evidence="2"/>
<evidence type="ECO:0000256" key="1">
    <source>
        <dbReference type="ARBA" id="ARBA00000085"/>
    </source>
</evidence>
<organism evidence="12 13">
    <name type="scientific">Sulfitobacter noctilucicola</name>
    <dbReference type="NCBI Taxonomy" id="1342301"/>
    <lineage>
        <taxon>Bacteria</taxon>
        <taxon>Pseudomonadati</taxon>
        <taxon>Pseudomonadota</taxon>
        <taxon>Alphaproteobacteria</taxon>
        <taxon>Rhodobacterales</taxon>
        <taxon>Roseobacteraceae</taxon>
        <taxon>Sulfitobacter</taxon>
    </lineage>
</organism>
<protein>
    <recommendedName>
        <fullName evidence="2">histidine kinase</fullName>
        <ecNumber evidence="2">2.7.13.3</ecNumber>
    </recommendedName>
</protein>
<dbReference type="Pfam" id="PF02518">
    <property type="entry name" value="HATPase_c"/>
    <property type="match status" value="1"/>
</dbReference>
<dbReference type="InterPro" id="IPR036097">
    <property type="entry name" value="HisK_dim/P_sf"/>
</dbReference>
<dbReference type="InterPro" id="IPR003594">
    <property type="entry name" value="HATPase_dom"/>
</dbReference>
<evidence type="ECO:0000256" key="4">
    <source>
        <dbReference type="ARBA" id="ARBA00022679"/>
    </source>
</evidence>
<dbReference type="CDD" id="cd00075">
    <property type="entry name" value="HATPase"/>
    <property type="match status" value="1"/>
</dbReference>
<accession>A0A7W6M6G3</accession>
<feature type="transmembrane region" description="Helical" evidence="10">
    <location>
        <begin position="6"/>
        <end position="30"/>
    </location>
</feature>
<keyword evidence="10" id="KW-0472">Membrane</keyword>
<evidence type="ECO:0000313" key="13">
    <source>
        <dbReference type="Proteomes" id="UP000565745"/>
    </source>
</evidence>
<reference evidence="12 13" key="1">
    <citation type="submission" date="2020-08" db="EMBL/GenBank/DDBJ databases">
        <title>Genomic Encyclopedia of Type Strains, Phase IV (KMG-IV): sequencing the most valuable type-strain genomes for metagenomic binning, comparative biology and taxonomic classification.</title>
        <authorList>
            <person name="Goeker M."/>
        </authorList>
    </citation>
    <scope>NUCLEOTIDE SEQUENCE [LARGE SCALE GENOMIC DNA]</scope>
    <source>
        <strain evidence="12 13">DSM 101015</strain>
    </source>
</reference>
<keyword evidence="4" id="KW-0808">Transferase</keyword>
<name>A0A7W6M6G3_9RHOB</name>
<evidence type="ECO:0000256" key="5">
    <source>
        <dbReference type="ARBA" id="ARBA00022741"/>
    </source>
</evidence>
<evidence type="ECO:0000259" key="11">
    <source>
        <dbReference type="PROSITE" id="PS50109"/>
    </source>
</evidence>